<dbReference type="RefSeq" id="WP_092940027.1">
    <property type="nucleotide sequence ID" value="NZ_FONX01000009.1"/>
</dbReference>
<gene>
    <name evidence="4" type="ORF">SAMN04489711_10910</name>
</gene>
<dbReference type="SUPFAM" id="SSF69047">
    <property type="entry name" value="Hypothetical protein YjbJ"/>
    <property type="match status" value="1"/>
</dbReference>
<feature type="compositionally biased region" description="Basic and acidic residues" evidence="2">
    <location>
        <begin position="48"/>
        <end position="59"/>
    </location>
</feature>
<sequence length="59" mass="6330">MNTDQIKGALKDVAGKVQQKTGELIDSPEQQAKGVAKQVEGTAQKNYGDAKEKIKDATK</sequence>
<evidence type="ECO:0000259" key="3">
    <source>
        <dbReference type="Pfam" id="PF05532"/>
    </source>
</evidence>
<dbReference type="Proteomes" id="UP000199119">
    <property type="component" value="Unassembled WGS sequence"/>
</dbReference>
<protein>
    <submittedName>
        <fullName evidence="4">CsbD-like</fullName>
    </submittedName>
</protein>
<organism evidence="4 5">
    <name type="scientific">Paracidovorax wautersii</name>
    <dbReference type="NCBI Taxonomy" id="1177982"/>
    <lineage>
        <taxon>Bacteria</taxon>
        <taxon>Pseudomonadati</taxon>
        <taxon>Pseudomonadota</taxon>
        <taxon>Betaproteobacteria</taxon>
        <taxon>Burkholderiales</taxon>
        <taxon>Comamonadaceae</taxon>
        <taxon>Paracidovorax</taxon>
    </lineage>
</organism>
<evidence type="ECO:0000313" key="5">
    <source>
        <dbReference type="Proteomes" id="UP000199119"/>
    </source>
</evidence>
<dbReference type="STRING" id="1177982.SAMN04489711_10910"/>
<comment type="similarity">
    <text evidence="1">Belongs to the UPF0337 (CsbD) family.</text>
</comment>
<name>A0A1I2F185_9BURK</name>
<keyword evidence="5" id="KW-1185">Reference proteome</keyword>
<evidence type="ECO:0000256" key="1">
    <source>
        <dbReference type="ARBA" id="ARBA00009129"/>
    </source>
</evidence>
<dbReference type="Gene3D" id="1.10.1470.10">
    <property type="entry name" value="YjbJ"/>
    <property type="match status" value="1"/>
</dbReference>
<feature type="region of interest" description="Disordered" evidence="2">
    <location>
        <begin position="30"/>
        <end position="59"/>
    </location>
</feature>
<feature type="domain" description="CsbD-like" evidence="3">
    <location>
        <begin position="4"/>
        <end position="56"/>
    </location>
</feature>
<proteinExistence type="inferred from homology"/>
<dbReference type="Pfam" id="PF05532">
    <property type="entry name" value="CsbD"/>
    <property type="match status" value="1"/>
</dbReference>
<dbReference type="OrthoDB" id="8564562at2"/>
<evidence type="ECO:0000256" key="2">
    <source>
        <dbReference type="SAM" id="MobiDB-lite"/>
    </source>
</evidence>
<dbReference type="AlphaFoldDB" id="A0A1I2F185"/>
<dbReference type="InterPro" id="IPR036629">
    <property type="entry name" value="YjbJ_sf"/>
</dbReference>
<accession>A0A1I2F185</accession>
<evidence type="ECO:0000313" key="4">
    <source>
        <dbReference type="EMBL" id="SFE98458.1"/>
    </source>
</evidence>
<dbReference type="EMBL" id="FONX01000009">
    <property type="protein sequence ID" value="SFE98458.1"/>
    <property type="molecule type" value="Genomic_DNA"/>
</dbReference>
<reference evidence="5" key="1">
    <citation type="submission" date="2016-10" db="EMBL/GenBank/DDBJ databases">
        <authorList>
            <person name="Varghese N."/>
            <person name="Submissions S."/>
        </authorList>
    </citation>
    <scope>NUCLEOTIDE SEQUENCE [LARGE SCALE GENOMIC DNA]</scope>
    <source>
        <strain evidence="5">DSM 27981</strain>
    </source>
</reference>
<dbReference type="InterPro" id="IPR008462">
    <property type="entry name" value="CsbD"/>
</dbReference>